<dbReference type="OrthoDB" id="3941538at2759"/>
<sequence length="506" mass="56722">MNSEQTPLLQPTAPRHIGLADPVTSTSYPSLADGLSRISTVPIGLLSVELLALPVEESANVPDSLKPDVRVAYSLALLLHLRAARLESQAGEQDVYSRWSHKVTCESEVESLDRHLQNIWNAFLANYQSEEDIDCVLWSSFPAANAKRVVDFLVKPDAPAVLSTHPVVEAALDRRWKQGKFYSKAQHPIPSFVRRVEAKLATPWALHFLTMASHFVYFILLAHYLLHPPDRVTTQLNLIHGGRHLALLIFLVASVVSRRSADRPLAVVTLLIFSFALPQIPQPGDGYFELLLFITGIYIFRFHLPKVPSLALITPSSRTLPLAIFMLRNMDNTVHSWVFYGPALFVSVILFSYSMDQDTYFPIPSIPSANTPLLAYPPAPSQTRYAFFTIATLTLLILIFNIFISTVIVSVSNSPPATTGGWDRFGPAIGREARVLAYSACAQFDDTYVFPPPFNVFYITLVAPFEYASRVFGLSERYDRVIRVYVWRVTVLPFLFPVYLISKLLL</sequence>
<keyword evidence="3" id="KW-1185">Reference proteome</keyword>
<keyword evidence="1" id="KW-1133">Transmembrane helix</keyword>
<organism evidence="2 3">
    <name type="scientific">Coprinopsis marcescibilis</name>
    <name type="common">Agaric fungus</name>
    <name type="synonym">Psathyrella marcescibilis</name>
    <dbReference type="NCBI Taxonomy" id="230819"/>
    <lineage>
        <taxon>Eukaryota</taxon>
        <taxon>Fungi</taxon>
        <taxon>Dikarya</taxon>
        <taxon>Basidiomycota</taxon>
        <taxon>Agaricomycotina</taxon>
        <taxon>Agaricomycetes</taxon>
        <taxon>Agaricomycetidae</taxon>
        <taxon>Agaricales</taxon>
        <taxon>Agaricineae</taxon>
        <taxon>Psathyrellaceae</taxon>
        <taxon>Coprinopsis</taxon>
    </lineage>
</organism>
<feature type="transmembrane region" description="Helical" evidence="1">
    <location>
        <begin position="264"/>
        <end position="280"/>
    </location>
</feature>
<feature type="transmembrane region" description="Helical" evidence="1">
    <location>
        <begin position="485"/>
        <end position="502"/>
    </location>
</feature>
<feature type="transmembrane region" description="Helical" evidence="1">
    <location>
        <begin position="385"/>
        <end position="409"/>
    </location>
</feature>
<feature type="transmembrane region" description="Helical" evidence="1">
    <location>
        <begin position="286"/>
        <end position="304"/>
    </location>
</feature>
<dbReference type="AlphaFoldDB" id="A0A5C3LCY1"/>
<feature type="transmembrane region" description="Helical" evidence="1">
    <location>
        <begin position="238"/>
        <end position="257"/>
    </location>
</feature>
<keyword evidence="1" id="KW-0812">Transmembrane</keyword>
<keyword evidence="1" id="KW-0472">Membrane</keyword>
<protein>
    <submittedName>
        <fullName evidence="2">Uncharacterized protein</fullName>
    </submittedName>
</protein>
<feature type="transmembrane region" description="Helical" evidence="1">
    <location>
        <begin position="337"/>
        <end position="355"/>
    </location>
</feature>
<feature type="transmembrane region" description="Helical" evidence="1">
    <location>
        <begin position="204"/>
        <end position="226"/>
    </location>
</feature>
<dbReference type="EMBL" id="ML210146">
    <property type="protein sequence ID" value="TFK30620.1"/>
    <property type="molecule type" value="Genomic_DNA"/>
</dbReference>
<evidence type="ECO:0000313" key="3">
    <source>
        <dbReference type="Proteomes" id="UP000307440"/>
    </source>
</evidence>
<dbReference type="Proteomes" id="UP000307440">
    <property type="component" value="Unassembled WGS sequence"/>
</dbReference>
<name>A0A5C3LCY1_COPMA</name>
<gene>
    <name evidence="2" type="ORF">FA15DRAFT_662627</name>
</gene>
<accession>A0A5C3LCY1</accession>
<reference evidence="2 3" key="1">
    <citation type="journal article" date="2019" name="Nat. Ecol. Evol.">
        <title>Megaphylogeny resolves global patterns of mushroom evolution.</title>
        <authorList>
            <person name="Varga T."/>
            <person name="Krizsan K."/>
            <person name="Foldi C."/>
            <person name="Dima B."/>
            <person name="Sanchez-Garcia M."/>
            <person name="Sanchez-Ramirez S."/>
            <person name="Szollosi G.J."/>
            <person name="Szarkandi J.G."/>
            <person name="Papp V."/>
            <person name="Albert L."/>
            <person name="Andreopoulos W."/>
            <person name="Angelini C."/>
            <person name="Antonin V."/>
            <person name="Barry K.W."/>
            <person name="Bougher N.L."/>
            <person name="Buchanan P."/>
            <person name="Buyck B."/>
            <person name="Bense V."/>
            <person name="Catcheside P."/>
            <person name="Chovatia M."/>
            <person name="Cooper J."/>
            <person name="Damon W."/>
            <person name="Desjardin D."/>
            <person name="Finy P."/>
            <person name="Geml J."/>
            <person name="Haridas S."/>
            <person name="Hughes K."/>
            <person name="Justo A."/>
            <person name="Karasinski D."/>
            <person name="Kautmanova I."/>
            <person name="Kiss B."/>
            <person name="Kocsube S."/>
            <person name="Kotiranta H."/>
            <person name="LaButti K.M."/>
            <person name="Lechner B.E."/>
            <person name="Liimatainen K."/>
            <person name="Lipzen A."/>
            <person name="Lukacs Z."/>
            <person name="Mihaltcheva S."/>
            <person name="Morgado L.N."/>
            <person name="Niskanen T."/>
            <person name="Noordeloos M.E."/>
            <person name="Ohm R.A."/>
            <person name="Ortiz-Santana B."/>
            <person name="Ovrebo C."/>
            <person name="Racz N."/>
            <person name="Riley R."/>
            <person name="Savchenko A."/>
            <person name="Shiryaev A."/>
            <person name="Soop K."/>
            <person name="Spirin V."/>
            <person name="Szebenyi C."/>
            <person name="Tomsovsky M."/>
            <person name="Tulloss R.E."/>
            <person name="Uehling J."/>
            <person name="Grigoriev I.V."/>
            <person name="Vagvolgyi C."/>
            <person name="Papp T."/>
            <person name="Martin F.M."/>
            <person name="Miettinen O."/>
            <person name="Hibbett D.S."/>
            <person name="Nagy L.G."/>
        </authorList>
    </citation>
    <scope>NUCLEOTIDE SEQUENCE [LARGE SCALE GENOMIC DNA]</scope>
    <source>
        <strain evidence="2 3">CBS 121175</strain>
    </source>
</reference>
<proteinExistence type="predicted"/>
<evidence type="ECO:0000313" key="2">
    <source>
        <dbReference type="EMBL" id="TFK30620.1"/>
    </source>
</evidence>
<evidence type="ECO:0000256" key="1">
    <source>
        <dbReference type="SAM" id="Phobius"/>
    </source>
</evidence>